<organism evidence="3 4">
    <name type="scientific">Orbilia brochopaga</name>
    <dbReference type="NCBI Taxonomy" id="3140254"/>
    <lineage>
        <taxon>Eukaryota</taxon>
        <taxon>Fungi</taxon>
        <taxon>Dikarya</taxon>
        <taxon>Ascomycota</taxon>
        <taxon>Pezizomycotina</taxon>
        <taxon>Orbiliomycetes</taxon>
        <taxon>Orbiliales</taxon>
        <taxon>Orbiliaceae</taxon>
        <taxon>Orbilia</taxon>
    </lineage>
</organism>
<comment type="caution">
    <text evidence="3">The sequence shown here is derived from an EMBL/GenBank/DDBJ whole genome shotgun (WGS) entry which is preliminary data.</text>
</comment>
<accession>A0AAV9V6X4</accession>
<dbReference type="AlphaFoldDB" id="A0AAV9V6X4"/>
<evidence type="ECO:0000313" key="3">
    <source>
        <dbReference type="EMBL" id="KAK6354790.1"/>
    </source>
</evidence>
<dbReference type="Gene3D" id="3.30.70.930">
    <property type="match status" value="1"/>
</dbReference>
<sequence>MAGLAPEFAQMESVTFRQLAHLTTPDHVTADFCLIPIGTPTASVSQYIANVQKLLAASGVKYSMHSAGTTLEGSWDEVTKVMGQAHTMLHNQGVVRIQTDIRIGSRTDKLQSIEDKVSVVEKLLQADSEKAPTPSANA</sequence>
<reference evidence="3 4" key="1">
    <citation type="submission" date="2019-10" db="EMBL/GenBank/DDBJ databases">
        <authorList>
            <person name="Palmer J.M."/>
        </authorList>
    </citation>
    <scope>NUCLEOTIDE SEQUENCE [LARGE SCALE GENOMIC DNA]</scope>
    <source>
        <strain evidence="3 4">TWF696</strain>
    </source>
</reference>
<dbReference type="PANTHER" id="PTHR33777">
    <property type="entry name" value="UPF0045 PROTEIN ECM15"/>
    <property type="match status" value="1"/>
</dbReference>
<dbReference type="InterPro" id="IPR002767">
    <property type="entry name" value="Thiamine_BP"/>
</dbReference>
<evidence type="ECO:0000313" key="4">
    <source>
        <dbReference type="Proteomes" id="UP001375240"/>
    </source>
</evidence>
<dbReference type="Proteomes" id="UP001375240">
    <property type="component" value="Unassembled WGS sequence"/>
</dbReference>
<name>A0AAV9V6X4_9PEZI</name>
<evidence type="ECO:0000256" key="1">
    <source>
        <dbReference type="ARBA" id="ARBA00010272"/>
    </source>
</evidence>
<dbReference type="EMBL" id="JAVHNQ010000002">
    <property type="protein sequence ID" value="KAK6354790.1"/>
    <property type="molecule type" value="Genomic_DNA"/>
</dbReference>
<dbReference type="InterPro" id="IPR029756">
    <property type="entry name" value="MTH1187/YkoF-like"/>
</dbReference>
<keyword evidence="4" id="KW-1185">Reference proteome</keyword>
<evidence type="ECO:0000259" key="2">
    <source>
        <dbReference type="Pfam" id="PF01910"/>
    </source>
</evidence>
<dbReference type="NCBIfam" id="TIGR00106">
    <property type="entry name" value="MTH1187 family thiamine-binding protein"/>
    <property type="match status" value="1"/>
</dbReference>
<feature type="domain" description="Thiamine-binding protein" evidence="2">
    <location>
        <begin position="30"/>
        <end position="121"/>
    </location>
</feature>
<gene>
    <name evidence="3" type="ORF">TWF696_003924</name>
</gene>
<protein>
    <recommendedName>
        <fullName evidence="2">Thiamine-binding protein domain-containing protein</fullName>
    </recommendedName>
</protein>
<dbReference type="Pfam" id="PF01910">
    <property type="entry name" value="Thiamine_BP"/>
    <property type="match status" value="1"/>
</dbReference>
<dbReference type="InterPro" id="IPR051614">
    <property type="entry name" value="UPF0045_domain"/>
</dbReference>
<comment type="similarity">
    <text evidence="1">Belongs to the UPF0045 family.</text>
</comment>
<dbReference type="SUPFAM" id="SSF89957">
    <property type="entry name" value="MTH1187/YkoF-like"/>
    <property type="match status" value="1"/>
</dbReference>
<dbReference type="GO" id="GO:0005829">
    <property type="term" value="C:cytosol"/>
    <property type="evidence" value="ECO:0007669"/>
    <property type="project" value="TreeGrafter"/>
</dbReference>
<dbReference type="PANTHER" id="PTHR33777:SF1">
    <property type="entry name" value="UPF0045 PROTEIN ECM15"/>
    <property type="match status" value="1"/>
</dbReference>
<proteinExistence type="inferred from homology"/>